<dbReference type="Gene3D" id="3.40.50.1480">
    <property type="entry name" value="Adenosylhomocysteinase-like"/>
    <property type="match status" value="2"/>
</dbReference>
<feature type="chain" id="PRO_5041985404" description="Adenosylhomocysteinase" evidence="4">
    <location>
        <begin position="17"/>
        <end position="146"/>
    </location>
</feature>
<dbReference type="GO" id="GO:0004013">
    <property type="term" value="F:adenosylhomocysteinase activity"/>
    <property type="evidence" value="ECO:0007669"/>
    <property type="project" value="TreeGrafter"/>
</dbReference>
<dbReference type="AlphaFoldDB" id="A0AAE1IVA7"/>
<dbReference type="Proteomes" id="UP001293593">
    <property type="component" value="Unassembled WGS sequence"/>
</dbReference>
<evidence type="ECO:0000256" key="2">
    <source>
        <dbReference type="ARBA" id="ARBA00022091"/>
    </source>
</evidence>
<reference evidence="5" key="1">
    <citation type="submission" date="2023-10" db="EMBL/GenBank/DDBJ databases">
        <title>Chromosome-level genome of the transformable northern wattle, Acacia crassicarpa.</title>
        <authorList>
            <person name="Massaro I."/>
            <person name="Sinha N.R."/>
            <person name="Poethig S."/>
            <person name="Leichty A.R."/>
        </authorList>
    </citation>
    <scope>NUCLEOTIDE SEQUENCE</scope>
    <source>
        <strain evidence="5">Acra3RX</strain>
        <tissue evidence="5">Leaf</tissue>
    </source>
</reference>
<evidence type="ECO:0000256" key="4">
    <source>
        <dbReference type="SAM" id="SignalP"/>
    </source>
</evidence>
<keyword evidence="6" id="KW-1185">Reference proteome</keyword>
<comment type="function">
    <text evidence="1">Adenosylhomocysteine is a competitive inhibitor of S-adenosyl-L-methionine-dependent methyl transferase reactions; therefore adenosylhomocysteinase may play a key role in the control of methylations via regulation of the intracellular concentration of adenosylhomocysteine.</text>
</comment>
<dbReference type="PANTHER" id="PTHR23420">
    <property type="entry name" value="ADENOSYLHOMOCYSTEINASE"/>
    <property type="match status" value="1"/>
</dbReference>
<gene>
    <name evidence="5" type="ORF">QN277_007682</name>
</gene>
<dbReference type="SUPFAM" id="SSF52283">
    <property type="entry name" value="Formate/glycerate dehydrogenase catalytic domain-like"/>
    <property type="match status" value="1"/>
</dbReference>
<dbReference type="Pfam" id="PF05221">
    <property type="entry name" value="AdoHcyase"/>
    <property type="match status" value="2"/>
</dbReference>
<keyword evidence="4" id="KW-0732">Signal</keyword>
<dbReference type="PANTHER" id="PTHR23420:SF0">
    <property type="entry name" value="ADENOSYLHOMOCYSTEINASE"/>
    <property type="match status" value="1"/>
</dbReference>
<evidence type="ECO:0000256" key="3">
    <source>
        <dbReference type="ARBA" id="ARBA00033091"/>
    </source>
</evidence>
<evidence type="ECO:0000313" key="5">
    <source>
        <dbReference type="EMBL" id="KAK4258210.1"/>
    </source>
</evidence>
<name>A0AAE1IVA7_9FABA</name>
<evidence type="ECO:0000313" key="6">
    <source>
        <dbReference type="Proteomes" id="UP001293593"/>
    </source>
</evidence>
<sequence length="146" mass="16140">MTIKAAFFIETLTVLGAKVRWCVSNVLSAQDQFATANAGVKAEEIYAETGQLPDPFPTDHAQLQNIIRNGLMTNLTSYRNMTQGLVGVCLGPTNWVEKLLQMQANGPLLFPVVNINNSLTNGRLAYLFDKLCLVWKLSFNGNEEFA</sequence>
<feature type="signal peptide" evidence="4">
    <location>
        <begin position="1"/>
        <end position="16"/>
    </location>
</feature>
<dbReference type="GO" id="GO:0033353">
    <property type="term" value="P:S-adenosylmethionine cycle"/>
    <property type="evidence" value="ECO:0007669"/>
    <property type="project" value="TreeGrafter"/>
</dbReference>
<accession>A0AAE1IVA7</accession>
<protein>
    <recommendedName>
        <fullName evidence="2">Adenosylhomocysteinase</fullName>
    </recommendedName>
    <alternativeName>
        <fullName evidence="3">S-adenosyl-L-homocysteine hydrolase</fullName>
    </alternativeName>
</protein>
<dbReference type="GO" id="GO:0005829">
    <property type="term" value="C:cytosol"/>
    <property type="evidence" value="ECO:0007669"/>
    <property type="project" value="TreeGrafter"/>
</dbReference>
<comment type="caution">
    <text evidence="5">The sequence shown here is derived from an EMBL/GenBank/DDBJ whole genome shotgun (WGS) entry which is preliminary data.</text>
</comment>
<dbReference type="EMBL" id="JAWXYG010000012">
    <property type="protein sequence ID" value="KAK4258210.1"/>
    <property type="molecule type" value="Genomic_DNA"/>
</dbReference>
<proteinExistence type="predicted"/>
<organism evidence="5 6">
    <name type="scientific">Acacia crassicarpa</name>
    <name type="common">northern wattle</name>
    <dbReference type="NCBI Taxonomy" id="499986"/>
    <lineage>
        <taxon>Eukaryota</taxon>
        <taxon>Viridiplantae</taxon>
        <taxon>Streptophyta</taxon>
        <taxon>Embryophyta</taxon>
        <taxon>Tracheophyta</taxon>
        <taxon>Spermatophyta</taxon>
        <taxon>Magnoliopsida</taxon>
        <taxon>eudicotyledons</taxon>
        <taxon>Gunneridae</taxon>
        <taxon>Pentapetalae</taxon>
        <taxon>rosids</taxon>
        <taxon>fabids</taxon>
        <taxon>Fabales</taxon>
        <taxon>Fabaceae</taxon>
        <taxon>Caesalpinioideae</taxon>
        <taxon>mimosoid clade</taxon>
        <taxon>Acacieae</taxon>
        <taxon>Acacia</taxon>
    </lineage>
</organism>
<dbReference type="InterPro" id="IPR000043">
    <property type="entry name" value="Adenosylhomocysteinase-like"/>
</dbReference>
<evidence type="ECO:0000256" key="1">
    <source>
        <dbReference type="ARBA" id="ARBA00002639"/>
    </source>
</evidence>
<dbReference type="InterPro" id="IPR042172">
    <property type="entry name" value="Adenosylhomocyst_ase-like_sf"/>
</dbReference>